<organism evidence="8 9">
    <name type="scientific">Clytia hemisphaerica</name>
    <dbReference type="NCBI Taxonomy" id="252671"/>
    <lineage>
        <taxon>Eukaryota</taxon>
        <taxon>Metazoa</taxon>
        <taxon>Cnidaria</taxon>
        <taxon>Hydrozoa</taxon>
        <taxon>Hydroidolina</taxon>
        <taxon>Leptothecata</taxon>
        <taxon>Obeliida</taxon>
        <taxon>Clytiidae</taxon>
        <taxon>Clytia</taxon>
    </lineage>
</organism>
<evidence type="ECO:0000256" key="4">
    <source>
        <dbReference type="ARBA" id="ARBA00022840"/>
    </source>
</evidence>
<keyword evidence="1" id="KW-0808">Transferase</keyword>
<dbReference type="OrthoDB" id="6019947at2759"/>
<dbReference type="GO" id="GO:0005829">
    <property type="term" value="C:cytosol"/>
    <property type="evidence" value="ECO:0007669"/>
    <property type="project" value="TreeGrafter"/>
</dbReference>
<reference evidence="8" key="1">
    <citation type="submission" date="2021-01" db="UniProtKB">
        <authorList>
            <consortium name="EnsemblMetazoa"/>
        </authorList>
    </citation>
    <scope>IDENTIFICATION</scope>
</reference>
<dbReference type="InterPro" id="IPR011009">
    <property type="entry name" value="Kinase-like_dom_sf"/>
</dbReference>
<dbReference type="GO" id="GO:0004674">
    <property type="term" value="F:protein serine/threonine kinase activity"/>
    <property type="evidence" value="ECO:0007669"/>
    <property type="project" value="InterPro"/>
</dbReference>
<feature type="compositionally biased region" description="Polar residues" evidence="6">
    <location>
        <begin position="462"/>
        <end position="475"/>
    </location>
</feature>
<feature type="binding site" evidence="5">
    <location>
        <position position="47"/>
    </location>
    <ligand>
        <name>ATP</name>
        <dbReference type="ChEBI" id="CHEBI:30616"/>
    </ligand>
</feature>
<dbReference type="PANTHER" id="PTHR24348:SF22">
    <property type="entry name" value="NON-SPECIFIC SERINE_THREONINE PROTEIN KINASE"/>
    <property type="match status" value="1"/>
</dbReference>
<feature type="region of interest" description="Disordered" evidence="6">
    <location>
        <begin position="401"/>
        <end position="512"/>
    </location>
</feature>
<dbReference type="InterPro" id="IPR045269">
    <property type="entry name" value="Atg1-like"/>
</dbReference>
<dbReference type="GO" id="GO:0010506">
    <property type="term" value="P:regulation of autophagy"/>
    <property type="evidence" value="ECO:0007669"/>
    <property type="project" value="InterPro"/>
</dbReference>
<dbReference type="SMART" id="SM00220">
    <property type="entry name" value="S_TKc"/>
    <property type="match status" value="1"/>
</dbReference>
<evidence type="ECO:0000256" key="2">
    <source>
        <dbReference type="ARBA" id="ARBA00022741"/>
    </source>
</evidence>
<feature type="domain" description="Protein kinase" evidence="7">
    <location>
        <begin position="18"/>
        <end position="272"/>
    </location>
</feature>
<evidence type="ECO:0000256" key="3">
    <source>
        <dbReference type="ARBA" id="ARBA00022777"/>
    </source>
</evidence>
<feature type="compositionally biased region" description="Polar residues" evidence="6">
    <location>
        <begin position="438"/>
        <end position="453"/>
    </location>
</feature>
<dbReference type="Gene3D" id="1.10.510.10">
    <property type="entry name" value="Transferase(Phosphotransferase) domain 1"/>
    <property type="match status" value="1"/>
</dbReference>
<dbReference type="InterPro" id="IPR008271">
    <property type="entry name" value="Ser/Thr_kinase_AS"/>
</dbReference>
<feature type="compositionally biased region" description="Polar residues" evidence="6">
    <location>
        <begin position="484"/>
        <end position="497"/>
    </location>
</feature>
<protein>
    <recommendedName>
        <fullName evidence="7">Protein kinase domain-containing protein</fullName>
    </recommendedName>
</protein>
<keyword evidence="9" id="KW-1185">Reference proteome</keyword>
<evidence type="ECO:0000313" key="9">
    <source>
        <dbReference type="Proteomes" id="UP000594262"/>
    </source>
</evidence>
<keyword evidence="3" id="KW-0418">Kinase</keyword>
<dbReference type="GO" id="GO:0000407">
    <property type="term" value="C:phagophore assembly site"/>
    <property type="evidence" value="ECO:0007669"/>
    <property type="project" value="TreeGrafter"/>
</dbReference>
<dbReference type="InterPro" id="IPR000719">
    <property type="entry name" value="Prot_kinase_dom"/>
</dbReference>
<evidence type="ECO:0000259" key="7">
    <source>
        <dbReference type="PROSITE" id="PS50011"/>
    </source>
</evidence>
<accession>A0A7M5TRI7</accession>
<dbReference type="SUPFAM" id="SSF56112">
    <property type="entry name" value="Protein kinase-like (PK-like)"/>
    <property type="match status" value="1"/>
</dbReference>
<dbReference type="PROSITE" id="PS00108">
    <property type="entry name" value="PROTEIN_KINASE_ST"/>
    <property type="match status" value="1"/>
</dbReference>
<evidence type="ECO:0000256" key="6">
    <source>
        <dbReference type="SAM" id="MobiDB-lite"/>
    </source>
</evidence>
<dbReference type="GO" id="GO:0005524">
    <property type="term" value="F:ATP binding"/>
    <property type="evidence" value="ECO:0007669"/>
    <property type="project" value="UniProtKB-UniRule"/>
</dbReference>
<dbReference type="AlphaFoldDB" id="A0A7M5TRI7"/>
<dbReference type="Pfam" id="PF00069">
    <property type="entry name" value="Pkinase"/>
    <property type="match status" value="1"/>
</dbReference>
<dbReference type="GO" id="GO:0000045">
    <property type="term" value="P:autophagosome assembly"/>
    <property type="evidence" value="ECO:0007669"/>
    <property type="project" value="TreeGrafter"/>
</dbReference>
<keyword evidence="2 5" id="KW-0547">Nucleotide-binding</keyword>
<name>A0A7M5TRI7_9CNID</name>
<keyword evidence="4 5" id="KW-0067">ATP-binding</keyword>
<dbReference type="Proteomes" id="UP000594262">
    <property type="component" value="Unplaced"/>
</dbReference>
<dbReference type="GO" id="GO:0016020">
    <property type="term" value="C:membrane"/>
    <property type="evidence" value="ECO:0007669"/>
    <property type="project" value="TreeGrafter"/>
</dbReference>
<dbReference type="GO" id="GO:0005776">
    <property type="term" value="C:autophagosome"/>
    <property type="evidence" value="ECO:0007669"/>
    <property type="project" value="TreeGrafter"/>
</dbReference>
<proteinExistence type="predicted"/>
<dbReference type="InterPro" id="IPR017441">
    <property type="entry name" value="Protein_kinase_ATP_BS"/>
</dbReference>
<dbReference type="PANTHER" id="PTHR24348">
    <property type="entry name" value="SERINE/THREONINE-PROTEIN KINASE UNC-51-RELATED"/>
    <property type="match status" value="1"/>
</dbReference>
<sequence length="512" mass="57964">MDNLAPANVVADCENRDYTLEEVLGQGSYGTVYQASSKRFDRPVAIKIIDPKKAGEGYMEYYLPNEYKSLLAVKGSQYVVQILDVFRGSTGIVYFVMECVEDGDLYEYLENEALPEDEAQDIFKQICLGIKHCFDRNIVHRDLKPDNILLAEDGTCKLTDFGFARNVGDGSLLWDRCGTKEYMAPEIIKGEAWYNGKASDLWSLGIILYELVTGQRPFDNEDNDKLFLKEQQLGPAWPPSMSIACKNLITSLLNQDPERRPSIEMVLKSPWLCESNLPTEKSTQHENVSYLHRSEKVPSHISDNVVNQQSEKSAVPITKAGHKHKLEDFIDVDKYEQSKLKIKRQKNSDKIGTNRLYMDAFTWQKINQQICCTNRIKYHFINETSSECNSHYRMASQTNIANSNSKTHYGIPPPTNNHQTRSANSNSKTHYGIPPPTNTSNHQTRSANSNSKTHYGIPPPTNNHQTRSANSNSKTHYGIPPPTNNHQTRSANSNSKTHYGIPPPTNNHQTRS</sequence>
<dbReference type="EnsemblMetazoa" id="CLYHEMT000771.1">
    <property type="protein sequence ID" value="CLYHEMP000771.1"/>
    <property type="gene ID" value="CLYHEMG000771"/>
</dbReference>
<feature type="compositionally biased region" description="Polar residues" evidence="6">
    <location>
        <begin position="416"/>
        <end position="429"/>
    </location>
</feature>
<dbReference type="PROSITE" id="PS00107">
    <property type="entry name" value="PROTEIN_KINASE_ATP"/>
    <property type="match status" value="1"/>
</dbReference>
<evidence type="ECO:0000313" key="8">
    <source>
        <dbReference type="EnsemblMetazoa" id="CLYHEMP000771.1"/>
    </source>
</evidence>
<evidence type="ECO:0000256" key="5">
    <source>
        <dbReference type="PROSITE-ProRule" id="PRU10141"/>
    </source>
</evidence>
<dbReference type="PROSITE" id="PS50011">
    <property type="entry name" value="PROTEIN_KINASE_DOM"/>
    <property type="match status" value="1"/>
</dbReference>
<dbReference type="FunFam" id="1.10.510.10:FF:000571">
    <property type="entry name" value="Maternal embryonic leucine zipper kinase"/>
    <property type="match status" value="1"/>
</dbReference>
<evidence type="ECO:0000256" key="1">
    <source>
        <dbReference type="ARBA" id="ARBA00022679"/>
    </source>
</evidence>